<accession>A0A839THX7</accession>
<gene>
    <name evidence="2" type="ORF">FHS24_002143</name>
</gene>
<evidence type="ECO:0000256" key="1">
    <source>
        <dbReference type="SAM" id="MobiDB-lite"/>
    </source>
</evidence>
<name>A0A839THX7_9GAMM</name>
<dbReference type="RefSeq" id="WP_183621090.1">
    <property type="nucleotide sequence ID" value="NZ_CAJHAH010000006.1"/>
</dbReference>
<dbReference type="AlphaFoldDB" id="A0A839THX7"/>
<evidence type="ECO:0000313" key="3">
    <source>
        <dbReference type="Proteomes" id="UP000588111"/>
    </source>
</evidence>
<keyword evidence="3" id="KW-1185">Reference proteome</keyword>
<protein>
    <submittedName>
        <fullName evidence="2">Uncharacterized protein</fullName>
    </submittedName>
</protein>
<organism evidence="2 3">
    <name type="scientific">Psychrobacter luti</name>
    <dbReference type="NCBI Taxonomy" id="198481"/>
    <lineage>
        <taxon>Bacteria</taxon>
        <taxon>Pseudomonadati</taxon>
        <taxon>Pseudomonadota</taxon>
        <taxon>Gammaproteobacteria</taxon>
        <taxon>Moraxellales</taxon>
        <taxon>Moraxellaceae</taxon>
        <taxon>Psychrobacter</taxon>
    </lineage>
</organism>
<reference evidence="2 3" key="1">
    <citation type="submission" date="2020-08" db="EMBL/GenBank/DDBJ databases">
        <title>Genomic Encyclopedia of Type Strains, Phase III (KMG-III): the genomes of soil and plant-associated and newly described type strains.</title>
        <authorList>
            <person name="Whitman W."/>
        </authorList>
    </citation>
    <scope>NUCLEOTIDE SEQUENCE [LARGE SCALE GENOMIC DNA]</scope>
    <source>
        <strain evidence="2 3">CECT 5885</strain>
    </source>
</reference>
<feature type="region of interest" description="Disordered" evidence="1">
    <location>
        <begin position="290"/>
        <end position="310"/>
    </location>
</feature>
<dbReference type="EMBL" id="JACHXL010000005">
    <property type="protein sequence ID" value="MBB3107615.1"/>
    <property type="molecule type" value="Genomic_DNA"/>
</dbReference>
<sequence>MSNSTTVIANKPYLDNELACYVQTDKLEMLLPSIQALEATHKIQYQAQKLAYHLPSGKLQLSELRVYLPEGMAAADIESVRKTAIKSILAWHKGDLCKKKANMAHAIEVLVLDIQFKSDIDKANNFVDKDHQHGKYKHLKHNFPARYFMEDLIIDMSDNGQLLQIFGWHDWQSILTALHTPCELWRFLRYRLEQLQQSAISHVPSFDSEEVLINKFLNSSALFTQAIAIDNALIKYGMQDEPNAALIAMALAQKNHSATSQMYQQHMQQAAILWSQLSSQMITMVDENFSTKKSSEQQGNKPFTEAEKQQQHAEFSQWQQQILDESLFSRHELIRTLYRHPKQQQSLQQRGYVVHQHSYECLGRHYVLIFYGQDVEGQHSKKAIQSNLAKIALDVATRLPIAELHHVIVLGIDFITEAEDSFIDIDLWIQPVDAMSQRERQLSKQLQRLQQQSQK</sequence>
<dbReference type="Proteomes" id="UP000588111">
    <property type="component" value="Unassembled WGS sequence"/>
</dbReference>
<evidence type="ECO:0000313" key="2">
    <source>
        <dbReference type="EMBL" id="MBB3107615.1"/>
    </source>
</evidence>
<comment type="caution">
    <text evidence="2">The sequence shown here is derived from an EMBL/GenBank/DDBJ whole genome shotgun (WGS) entry which is preliminary data.</text>
</comment>
<proteinExistence type="predicted"/>